<evidence type="ECO:0000256" key="1">
    <source>
        <dbReference type="ARBA" id="ARBA00022737"/>
    </source>
</evidence>
<protein>
    <recommendedName>
        <fullName evidence="5">Disease resistance N-terminal domain-containing protein</fullName>
    </recommendedName>
</protein>
<dbReference type="Gene3D" id="3.80.10.10">
    <property type="entry name" value="Ribonuclease Inhibitor"/>
    <property type="match status" value="2"/>
</dbReference>
<reference evidence="6 7" key="1">
    <citation type="submission" date="2020-04" db="EMBL/GenBank/DDBJ databases">
        <title>Plant Genome Project.</title>
        <authorList>
            <person name="Zhang R.-G."/>
        </authorList>
    </citation>
    <scope>NUCLEOTIDE SEQUENCE [LARGE SCALE GENOMIC DNA]</scope>
    <source>
        <strain evidence="6">YNK0</strain>
        <tissue evidence="6">Leaf</tissue>
    </source>
</reference>
<evidence type="ECO:0000256" key="2">
    <source>
        <dbReference type="ARBA" id="ARBA00022741"/>
    </source>
</evidence>
<evidence type="ECO:0000256" key="3">
    <source>
        <dbReference type="ARBA" id="ARBA00022821"/>
    </source>
</evidence>
<dbReference type="PANTHER" id="PTHR36766">
    <property type="entry name" value="PLANT BROAD-SPECTRUM MILDEW RESISTANCE PROTEIN RPW8"/>
    <property type="match status" value="1"/>
</dbReference>
<evidence type="ECO:0000256" key="4">
    <source>
        <dbReference type="ARBA" id="ARBA00022840"/>
    </source>
</evidence>
<dbReference type="CDD" id="cd14798">
    <property type="entry name" value="RX-CC_like"/>
    <property type="match status" value="1"/>
</dbReference>
<keyword evidence="2" id="KW-0547">Nucleotide-binding</keyword>
<dbReference type="GO" id="GO:0006952">
    <property type="term" value="P:defense response"/>
    <property type="evidence" value="ECO:0007669"/>
    <property type="project" value="UniProtKB-KW"/>
</dbReference>
<proteinExistence type="predicted"/>
<dbReference type="InterPro" id="IPR041118">
    <property type="entry name" value="Rx_N"/>
</dbReference>
<comment type="caution">
    <text evidence="6">The sequence shown here is derived from an EMBL/GenBank/DDBJ whole genome shotgun (WGS) entry which is preliminary data.</text>
</comment>
<sequence length="348" mass="39403">MGEAFLSASLQVILDKLASPVLRDFNFRWSIGKKLRKLAVMLSKIQAVLNDAEQKEISDTAVKMWLSDLKDVAYDIEDVVDEFAYEVERSKAKLEHLCDLEEWFVVEEDGKFPCIHQLQIRYCPKLKKLPDCFSALERLEIHWCGGLVVPPRLPALHHLAVISCDDSTLRLLPYLKSLSSLCISGYDKPTSFPEGFLGPLLTPPHATSSSLETSRGFLPTTLQHLVISHCSNLESLSLQNFESLEILEVQGCSKFASFSHDWLPTKLKDLTIIESPIKYLPKGLQNLTSLNNLKMEFCNELESLPEDGLPTSLNHLCLAECKLLSKRCSEEGEDWPKIAHIPQRWIRL</sequence>
<dbReference type="PANTHER" id="PTHR36766:SF51">
    <property type="entry name" value="DISEASE RESISTANCE RPP13-LIKE PROTEIN 1"/>
    <property type="match status" value="1"/>
</dbReference>
<dbReference type="EMBL" id="JABCRI010000020">
    <property type="protein sequence ID" value="KAF8388514.1"/>
    <property type="molecule type" value="Genomic_DNA"/>
</dbReference>
<dbReference type="GO" id="GO:0005524">
    <property type="term" value="F:ATP binding"/>
    <property type="evidence" value="ECO:0007669"/>
    <property type="project" value="UniProtKB-KW"/>
</dbReference>
<keyword evidence="3" id="KW-0611">Plant defense</keyword>
<dbReference type="OrthoDB" id="1743675at2759"/>
<dbReference type="SUPFAM" id="SSF52047">
    <property type="entry name" value="RNI-like"/>
    <property type="match status" value="1"/>
</dbReference>
<dbReference type="OMA" id="VISCDDS"/>
<organism evidence="6 7">
    <name type="scientific">Tetracentron sinense</name>
    <name type="common">Spur-leaf</name>
    <dbReference type="NCBI Taxonomy" id="13715"/>
    <lineage>
        <taxon>Eukaryota</taxon>
        <taxon>Viridiplantae</taxon>
        <taxon>Streptophyta</taxon>
        <taxon>Embryophyta</taxon>
        <taxon>Tracheophyta</taxon>
        <taxon>Spermatophyta</taxon>
        <taxon>Magnoliopsida</taxon>
        <taxon>Trochodendrales</taxon>
        <taxon>Trochodendraceae</taxon>
        <taxon>Tetracentron</taxon>
    </lineage>
</organism>
<gene>
    <name evidence="6" type="ORF">HHK36_027189</name>
</gene>
<accession>A0A834YGE2</accession>
<name>A0A834YGE2_TETSI</name>
<evidence type="ECO:0000259" key="5">
    <source>
        <dbReference type="Pfam" id="PF18052"/>
    </source>
</evidence>
<dbReference type="InterPro" id="IPR032675">
    <property type="entry name" value="LRR_dom_sf"/>
</dbReference>
<dbReference type="Pfam" id="PF18052">
    <property type="entry name" value="Rx_N"/>
    <property type="match status" value="1"/>
</dbReference>
<dbReference type="Proteomes" id="UP000655225">
    <property type="component" value="Unassembled WGS sequence"/>
</dbReference>
<keyword evidence="1" id="KW-0677">Repeat</keyword>
<dbReference type="AlphaFoldDB" id="A0A834YGE2"/>
<feature type="domain" description="Disease resistance N-terminal" evidence="5">
    <location>
        <begin position="10"/>
        <end position="95"/>
    </location>
</feature>
<dbReference type="InterPro" id="IPR038005">
    <property type="entry name" value="RX-like_CC"/>
</dbReference>
<dbReference type="Gene3D" id="1.20.5.4130">
    <property type="match status" value="1"/>
</dbReference>
<keyword evidence="4" id="KW-0067">ATP-binding</keyword>
<evidence type="ECO:0000313" key="7">
    <source>
        <dbReference type="Proteomes" id="UP000655225"/>
    </source>
</evidence>
<evidence type="ECO:0000313" key="6">
    <source>
        <dbReference type="EMBL" id="KAF8388514.1"/>
    </source>
</evidence>
<keyword evidence="7" id="KW-1185">Reference proteome</keyword>